<feature type="transmembrane region" description="Helical" evidence="1">
    <location>
        <begin position="31"/>
        <end position="51"/>
    </location>
</feature>
<evidence type="ECO:0000313" key="2">
    <source>
        <dbReference type="EMBL" id="MFD0928957.1"/>
    </source>
</evidence>
<sequence length="193" mass="21191">MNKKMMRIVTLAIAVIAFAWGIYEIQIPHKMVAMAAFALTLMALAVNYFGIEVFEKQHRGLSLGMLIFLFGFYAVMNEYKPAGTILTVDQTRYEVGAQLMEVDGSSACGSLSDAREALREAAKSCFALSKDKRVMWFGNKSVPPRKPADFGLTVPASQQPLDGCAAWVAVINQQCPTYLGALDQRSLDNLLGK</sequence>
<keyword evidence="1" id="KW-0472">Membrane</keyword>
<evidence type="ECO:0000256" key="1">
    <source>
        <dbReference type="SAM" id="Phobius"/>
    </source>
</evidence>
<reference evidence="3" key="1">
    <citation type="journal article" date="2019" name="Int. J. Syst. Evol. Microbiol.">
        <title>The Global Catalogue of Microorganisms (GCM) 10K type strain sequencing project: providing services to taxonomists for standard genome sequencing and annotation.</title>
        <authorList>
            <consortium name="The Broad Institute Genomics Platform"/>
            <consortium name="The Broad Institute Genome Sequencing Center for Infectious Disease"/>
            <person name="Wu L."/>
            <person name="Ma J."/>
        </authorList>
    </citation>
    <scope>NUCLEOTIDE SEQUENCE [LARGE SCALE GENOMIC DNA]</scope>
    <source>
        <strain evidence="3">CCUG 59685</strain>
    </source>
</reference>
<keyword evidence="1" id="KW-0812">Transmembrane</keyword>
<protein>
    <submittedName>
        <fullName evidence="2">Uncharacterized protein</fullName>
    </submittedName>
</protein>
<accession>A0ABW3GFU5</accession>
<organism evidence="2 3">
    <name type="scientific">Methylophilus glucosoxydans</name>
    <dbReference type="NCBI Taxonomy" id="752553"/>
    <lineage>
        <taxon>Bacteria</taxon>
        <taxon>Pseudomonadati</taxon>
        <taxon>Pseudomonadota</taxon>
        <taxon>Betaproteobacteria</taxon>
        <taxon>Nitrosomonadales</taxon>
        <taxon>Methylophilaceae</taxon>
        <taxon>Methylophilus</taxon>
    </lineage>
</organism>
<dbReference type="Proteomes" id="UP001597106">
    <property type="component" value="Unassembled WGS sequence"/>
</dbReference>
<dbReference type="RefSeq" id="WP_379074140.1">
    <property type="nucleotide sequence ID" value="NZ_JBHTJW010000002.1"/>
</dbReference>
<dbReference type="EMBL" id="JBHTJW010000002">
    <property type="protein sequence ID" value="MFD0928957.1"/>
    <property type="molecule type" value="Genomic_DNA"/>
</dbReference>
<gene>
    <name evidence="2" type="ORF">ACFQ1T_04110</name>
</gene>
<proteinExistence type="predicted"/>
<feature type="transmembrane region" description="Helical" evidence="1">
    <location>
        <begin position="60"/>
        <end position="76"/>
    </location>
</feature>
<evidence type="ECO:0000313" key="3">
    <source>
        <dbReference type="Proteomes" id="UP001597106"/>
    </source>
</evidence>
<keyword evidence="3" id="KW-1185">Reference proteome</keyword>
<comment type="caution">
    <text evidence="2">The sequence shown here is derived from an EMBL/GenBank/DDBJ whole genome shotgun (WGS) entry which is preliminary data.</text>
</comment>
<keyword evidence="1" id="KW-1133">Transmembrane helix</keyword>
<name>A0ABW3GFU5_9PROT</name>